<organism evidence="2 3">
    <name type="scientific">Agrocybe pediades</name>
    <dbReference type="NCBI Taxonomy" id="84607"/>
    <lineage>
        <taxon>Eukaryota</taxon>
        <taxon>Fungi</taxon>
        <taxon>Dikarya</taxon>
        <taxon>Basidiomycota</taxon>
        <taxon>Agaricomycotina</taxon>
        <taxon>Agaricomycetes</taxon>
        <taxon>Agaricomycetidae</taxon>
        <taxon>Agaricales</taxon>
        <taxon>Agaricineae</taxon>
        <taxon>Strophariaceae</taxon>
        <taxon>Agrocybe</taxon>
    </lineage>
</organism>
<keyword evidence="3" id="KW-1185">Reference proteome</keyword>
<name>A0A8H4R0P0_9AGAR</name>
<evidence type="ECO:0000313" key="2">
    <source>
        <dbReference type="EMBL" id="KAF4620693.1"/>
    </source>
</evidence>
<feature type="region of interest" description="Disordered" evidence="1">
    <location>
        <begin position="73"/>
        <end position="93"/>
    </location>
</feature>
<sequence>MMVRRKARYRPPDTVEVQASTALHTNLQEQSIRNAEQLLELMENMTSETDFEGSNSQMKMVAWKLRNVLKEYTSGSEERKDANEQVPPGNCSSSREACGFINIIPRRYYRRHV</sequence>
<comment type="caution">
    <text evidence="2">The sequence shown here is derived from an EMBL/GenBank/DDBJ whole genome shotgun (WGS) entry which is preliminary data.</text>
</comment>
<reference evidence="2 3" key="1">
    <citation type="submission" date="2019-12" db="EMBL/GenBank/DDBJ databases">
        <authorList>
            <person name="Floudas D."/>
            <person name="Bentzer J."/>
            <person name="Ahren D."/>
            <person name="Johansson T."/>
            <person name="Persson P."/>
            <person name="Tunlid A."/>
        </authorList>
    </citation>
    <scope>NUCLEOTIDE SEQUENCE [LARGE SCALE GENOMIC DNA]</scope>
    <source>
        <strain evidence="2 3">CBS 102.39</strain>
    </source>
</reference>
<accession>A0A8H4R0P0</accession>
<evidence type="ECO:0000256" key="1">
    <source>
        <dbReference type="SAM" id="MobiDB-lite"/>
    </source>
</evidence>
<dbReference type="EMBL" id="JAACJL010000015">
    <property type="protein sequence ID" value="KAF4620693.1"/>
    <property type="molecule type" value="Genomic_DNA"/>
</dbReference>
<dbReference type="AlphaFoldDB" id="A0A8H4R0P0"/>
<gene>
    <name evidence="2" type="ORF">D9613_000014</name>
</gene>
<dbReference type="Proteomes" id="UP000521872">
    <property type="component" value="Unassembled WGS sequence"/>
</dbReference>
<protein>
    <submittedName>
        <fullName evidence="2">Uncharacterized protein</fullName>
    </submittedName>
</protein>
<proteinExistence type="predicted"/>
<evidence type="ECO:0000313" key="3">
    <source>
        <dbReference type="Proteomes" id="UP000521872"/>
    </source>
</evidence>